<keyword evidence="2 5" id="KW-0812">Transmembrane</keyword>
<organism evidence="7 8">
    <name type="scientific">Pseudogulbenkiania subflava DSM 22618</name>
    <dbReference type="NCBI Taxonomy" id="1123014"/>
    <lineage>
        <taxon>Bacteria</taxon>
        <taxon>Pseudomonadati</taxon>
        <taxon>Pseudomonadota</taxon>
        <taxon>Betaproteobacteria</taxon>
        <taxon>Neisseriales</taxon>
        <taxon>Chromobacteriaceae</taxon>
        <taxon>Pseudogulbenkiania</taxon>
    </lineage>
</organism>
<reference evidence="8" key="1">
    <citation type="submission" date="2017-04" db="EMBL/GenBank/DDBJ databases">
        <authorList>
            <person name="Varghese N."/>
            <person name="Submissions S."/>
        </authorList>
    </citation>
    <scope>NUCLEOTIDE SEQUENCE [LARGE SCALE GENOMIC DNA]</scope>
    <source>
        <strain evidence="8">DSM 22618</strain>
    </source>
</reference>
<evidence type="ECO:0000256" key="2">
    <source>
        <dbReference type="ARBA" id="ARBA00022692"/>
    </source>
</evidence>
<keyword evidence="1" id="KW-1003">Cell membrane</keyword>
<evidence type="ECO:0000313" key="7">
    <source>
        <dbReference type="EMBL" id="SMF21208.1"/>
    </source>
</evidence>
<evidence type="ECO:0000256" key="1">
    <source>
        <dbReference type="ARBA" id="ARBA00022475"/>
    </source>
</evidence>
<dbReference type="InterPro" id="IPR010445">
    <property type="entry name" value="LapA_dom"/>
</dbReference>
<sequence length="97" mass="11030">MRYVLRIIEVVLLVLLIAVTVQNSHQVDFKLFFGQVWSAPLIVFLLVFFIAGAAVGLLATLSYYLRLRRQLSLLKKELRNRPPSPRVVHDPSDALAD</sequence>
<dbReference type="STRING" id="1123014.SAMN02745746_01930"/>
<dbReference type="Proteomes" id="UP000192920">
    <property type="component" value="Unassembled WGS sequence"/>
</dbReference>
<keyword evidence="3 5" id="KW-1133">Transmembrane helix</keyword>
<evidence type="ECO:0000259" key="6">
    <source>
        <dbReference type="Pfam" id="PF06305"/>
    </source>
</evidence>
<name>A0A1Y6BTZ8_9NEIS</name>
<evidence type="ECO:0000313" key="8">
    <source>
        <dbReference type="Proteomes" id="UP000192920"/>
    </source>
</evidence>
<gene>
    <name evidence="7" type="ORF">SAMN02745746_01930</name>
</gene>
<dbReference type="Pfam" id="PF06305">
    <property type="entry name" value="LapA_dom"/>
    <property type="match status" value="1"/>
</dbReference>
<proteinExistence type="predicted"/>
<dbReference type="AlphaFoldDB" id="A0A1Y6BTZ8"/>
<keyword evidence="8" id="KW-1185">Reference proteome</keyword>
<dbReference type="EMBL" id="FXAG01000008">
    <property type="protein sequence ID" value="SMF21208.1"/>
    <property type="molecule type" value="Genomic_DNA"/>
</dbReference>
<evidence type="ECO:0000256" key="5">
    <source>
        <dbReference type="SAM" id="Phobius"/>
    </source>
</evidence>
<feature type="domain" description="Lipopolysaccharide assembly protein A" evidence="6">
    <location>
        <begin position="22"/>
        <end position="79"/>
    </location>
</feature>
<keyword evidence="4 5" id="KW-0472">Membrane</keyword>
<protein>
    <submittedName>
        <fullName evidence="7">Putative membrane protein</fullName>
    </submittedName>
</protein>
<dbReference type="RefSeq" id="WP_085276194.1">
    <property type="nucleotide sequence ID" value="NZ_FXAG01000008.1"/>
</dbReference>
<accession>A0A1Y6BTZ8</accession>
<dbReference type="GO" id="GO:0005886">
    <property type="term" value="C:plasma membrane"/>
    <property type="evidence" value="ECO:0007669"/>
    <property type="project" value="InterPro"/>
</dbReference>
<evidence type="ECO:0000256" key="3">
    <source>
        <dbReference type="ARBA" id="ARBA00022989"/>
    </source>
</evidence>
<evidence type="ECO:0000256" key="4">
    <source>
        <dbReference type="ARBA" id="ARBA00023136"/>
    </source>
</evidence>
<feature type="transmembrane region" description="Helical" evidence="5">
    <location>
        <begin position="42"/>
        <end position="65"/>
    </location>
</feature>